<evidence type="ECO:0000313" key="2">
    <source>
        <dbReference type="EMBL" id="KAG1898449.1"/>
    </source>
</evidence>
<feature type="transmembrane region" description="Helical" evidence="1">
    <location>
        <begin position="59"/>
        <end position="82"/>
    </location>
</feature>
<evidence type="ECO:0000313" key="3">
    <source>
        <dbReference type="Proteomes" id="UP001195769"/>
    </source>
</evidence>
<feature type="transmembrane region" description="Helical" evidence="1">
    <location>
        <begin position="32"/>
        <end position="53"/>
    </location>
</feature>
<dbReference type="GeneID" id="64671463"/>
<proteinExistence type="predicted"/>
<keyword evidence="3" id="KW-1185">Reference proteome</keyword>
<accession>A0AAD4E2C1</accession>
<keyword evidence="1" id="KW-0472">Membrane</keyword>
<evidence type="ECO:0000256" key="1">
    <source>
        <dbReference type="SAM" id="Phobius"/>
    </source>
</evidence>
<comment type="caution">
    <text evidence="2">The sequence shown here is derived from an EMBL/GenBank/DDBJ whole genome shotgun (WGS) entry which is preliminary data.</text>
</comment>
<gene>
    <name evidence="2" type="ORF">F5891DRAFT_981846</name>
</gene>
<keyword evidence="1" id="KW-1133">Transmembrane helix</keyword>
<protein>
    <submittedName>
        <fullName evidence="2">Uncharacterized protein</fullName>
    </submittedName>
</protein>
<dbReference type="Proteomes" id="UP001195769">
    <property type="component" value="Unassembled WGS sequence"/>
</dbReference>
<keyword evidence="1" id="KW-0812">Transmembrane</keyword>
<organism evidence="2 3">
    <name type="scientific">Suillus fuscotomentosus</name>
    <dbReference type="NCBI Taxonomy" id="1912939"/>
    <lineage>
        <taxon>Eukaryota</taxon>
        <taxon>Fungi</taxon>
        <taxon>Dikarya</taxon>
        <taxon>Basidiomycota</taxon>
        <taxon>Agaricomycotina</taxon>
        <taxon>Agaricomycetes</taxon>
        <taxon>Agaricomycetidae</taxon>
        <taxon>Boletales</taxon>
        <taxon>Suillineae</taxon>
        <taxon>Suillaceae</taxon>
        <taxon>Suillus</taxon>
    </lineage>
</organism>
<sequence length="187" mass="20469">MISYFPVILVVRVIGRACSSAAKSKTGFPKTLLTATLTILIAKSTILIVNPAVLTVVSAILIANSVIPFVAPFSGAGVLYLIDSRYLYVDNEILVSPEYDFAIRKSKNGAPVLVFFTTSTYSYEYQGKLHKSASMNHKVIVLLENSPDNYQHGAKLPATKYTNKDLGIMSMKEKKEAGTSRSKLKMI</sequence>
<name>A0AAD4E2C1_9AGAM</name>
<reference evidence="2" key="1">
    <citation type="journal article" date="2020" name="New Phytol.">
        <title>Comparative genomics reveals dynamic genome evolution in host specialist ectomycorrhizal fungi.</title>
        <authorList>
            <person name="Lofgren L.A."/>
            <person name="Nguyen N.H."/>
            <person name="Vilgalys R."/>
            <person name="Ruytinx J."/>
            <person name="Liao H.L."/>
            <person name="Branco S."/>
            <person name="Kuo A."/>
            <person name="LaButti K."/>
            <person name="Lipzen A."/>
            <person name="Andreopoulos W."/>
            <person name="Pangilinan J."/>
            <person name="Riley R."/>
            <person name="Hundley H."/>
            <person name="Na H."/>
            <person name="Barry K."/>
            <person name="Grigoriev I.V."/>
            <person name="Stajich J.E."/>
            <person name="Kennedy P.G."/>
        </authorList>
    </citation>
    <scope>NUCLEOTIDE SEQUENCE</scope>
    <source>
        <strain evidence="2">FC203</strain>
    </source>
</reference>
<dbReference type="AlphaFoldDB" id="A0AAD4E2C1"/>
<dbReference type="RefSeq" id="XP_041224025.1">
    <property type="nucleotide sequence ID" value="XM_041377165.1"/>
</dbReference>
<dbReference type="EMBL" id="JABBWK010000039">
    <property type="protein sequence ID" value="KAG1898449.1"/>
    <property type="molecule type" value="Genomic_DNA"/>
</dbReference>